<accession>A0A6V7P4I9</accession>
<dbReference type="GO" id="GO:0009507">
    <property type="term" value="C:chloroplast"/>
    <property type="evidence" value="ECO:0007669"/>
    <property type="project" value="TreeGrafter"/>
</dbReference>
<name>A0A6V7P4I9_ANACO</name>
<dbReference type="PANTHER" id="PTHR35724">
    <property type="entry name" value="PROTEIN CHLORORESPIRATORY REDUCTION 6, CHLOROPLASTIC"/>
    <property type="match status" value="1"/>
</dbReference>
<organism evidence="1">
    <name type="scientific">Ananas comosus var. bracteatus</name>
    <name type="common">red pineapple</name>
    <dbReference type="NCBI Taxonomy" id="296719"/>
    <lineage>
        <taxon>Eukaryota</taxon>
        <taxon>Viridiplantae</taxon>
        <taxon>Streptophyta</taxon>
        <taxon>Embryophyta</taxon>
        <taxon>Tracheophyta</taxon>
        <taxon>Spermatophyta</taxon>
        <taxon>Magnoliopsida</taxon>
        <taxon>Liliopsida</taxon>
        <taxon>Poales</taxon>
        <taxon>Bromeliaceae</taxon>
        <taxon>Bromelioideae</taxon>
        <taxon>Ananas</taxon>
    </lineage>
</organism>
<evidence type="ECO:0000313" key="1">
    <source>
        <dbReference type="EMBL" id="CAD1825710.1"/>
    </source>
</evidence>
<dbReference type="InterPro" id="IPR014946">
    <property type="entry name" value="CRR6"/>
</dbReference>
<evidence type="ECO:0008006" key="2">
    <source>
        <dbReference type="Google" id="ProtNLM"/>
    </source>
</evidence>
<dbReference type="NCBIfam" id="NF038024">
    <property type="entry name" value="CRR6_slr1097"/>
    <property type="match status" value="1"/>
</dbReference>
<sequence length="310" mass="35519">MLEFSSLPNLRSLFFLLHLSDRSVCLGYLGVLHCESSALASWFKRGRSSAAAINGARRHHRRHRYHWPFSSPSSAAEEDEEVCLLFLLLHRSHLLRLSLRRERGDVSLSVAFNPSGNFDLSLTGGVDDDAQQVAPPLPPTEGRFEIVLNTDVIRRLDLSPIQSLGEINSLNADQSRKLLEQTVGFTINYEREDPYDTRELSEFPDIRLWFVRLDASYPWFPVLLDWRAGELARYAAMLVPHQMSMRLGVVFNPEALELFVMNKAFSVYSWLKQQNYPKPKLKTCDMARMLGFGLGDELFDLIDRHPRHSS</sequence>
<reference evidence="1" key="1">
    <citation type="submission" date="2020-07" db="EMBL/GenBank/DDBJ databases">
        <authorList>
            <person name="Lin J."/>
        </authorList>
    </citation>
    <scope>NUCLEOTIDE SEQUENCE</scope>
</reference>
<protein>
    <recommendedName>
        <fullName evidence="2">Protein CHLORORESPIRATORY REDUCTION 6, chloroplastic</fullName>
    </recommendedName>
</protein>
<dbReference type="AlphaFoldDB" id="A0A6V7P4I9"/>
<dbReference type="EMBL" id="LR862145">
    <property type="protein sequence ID" value="CAD1825710.1"/>
    <property type="molecule type" value="Genomic_DNA"/>
</dbReference>
<gene>
    <name evidence="1" type="ORF">CB5_LOCUS8921</name>
</gene>
<dbReference type="GO" id="GO:0010275">
    <property type="term" value="P:NAD(P)H dehydrogenase complex assembly"/>
    <property type="evidence" value="ECO:0007669"/>
    <property type="project" value="TreeGrafter"/>
</dbReference>
<dbReference type="Pfam" id="PF08847">
    <property type="entry name" value="Crr6"/>
    <property type="match status" value="1"/>
</dbReference>
<proteinExistence type="predicted"/>
<dbReference type="PANTHER" id="PTHR35724:SF1">
    <property type="entry name" value="PROTEIN CHLORORESPIRATORY REDUCTION 6, CHLOROPLASTIC"/>
    <property type="match status" value="1"/>
</dbReference>